<accession>A0ABP7J7A9</accession>
<sequence length="242" mass="26187">MRDYEPPPHRGPLEPWPDTEYDAALHLLDRQIVARDGRLVGKVDDVELTVDPDGALVPTGLLVGGAALLPRFGGRLGSWLSARHEQIAVARADRTTPYVVDIGLVDGVSSEVHVSELREGLLARRTPDPEGPTRHRLGELLEMEVRMPAGSTGRSKVHVLDVKITPDAGTQHVSALVVGPGRPGSLLGYDRRDDQGPLLVAAVVRRLHRHARVVELGHDVDIVWATGEVRVGPGATIRPLRG</sequence>
<dbReference type="EMBL" id="BAABAH010000026">
    <property type="protein sequence ID" value="GAA3836782.1"/>
    <property type="molecule type" value="Genomic_DNA"/>
</dbReference>
<organism evidence="1 2">
    <name type="scientific">Nocardioides panacisoli</name>
    <dbReference type="NCBI Taxonomy" id="627624"/>
    <lineage>
        <taxon>Bacteria</taxon>
        <taxon>Bacillati</taxon>
        <taxon>Actinomycetota</taxon>
        <taxon>Actinomycetes</taxon>
        <taxon>Propionibacteriales</taxon>
        <taxon>Nocardioidaceae</taxon>
        <taxon>Nocardioides</taxon>
    </lineage>
</organism>
<evidence type="ECO:0000313" key="1">
    <source>
        <dbReference type="EMBL" id="GAA3836782.1"/>
    </source>
</evidence>
<protein>
    <recommendedName>
        <fullName evidence="3">PRC-barrel domain containing protein</fullName>
    </recommendedName>
</protein>
<name>A0ABP7J7A9_9ACTN</name>
<reference evidence="2" key="1">
    <citation type="journal article" date="2019" name="Int. J. Syst. Evol. Microbiol.">
        <title>The Global Catalogue of Microorganisms (GCM) 10K type strain sequencing project: providing services to taxonomists for standard genome sequencing and annotation.</title>
        <authorList>
            <consortium name="The Broad Institute Genomics Platform"/>
            <consortium name="The Broad Institute Genome Sequencing Center for Infectious Disease"/>
            <person name="Wu L."/>
            <person name="Ma J."/>
        </authorList>
    </citation>
    <scope>NUCLEOTIDE SEQUENCE [LARGE SCALE GENOMIC DNA]</scope>
    <source>
        <strain evidence="2">JCM 16953</strain>
    </source>
</reference>
<gene>
    <name evidence="1" type="ORF">GCM10022242_41750</name>
</gene>
<proteinExistence type="predicted"/>
<keyword evidence="2" id="KW-1185">Reference proteome</keyword>
<dbReference type="RefSeq" id="WP_344779038.1">
    <property type="nucleotide sequence ID" value="NZ_BAABAH010000026.1"/>
</dbReference>
<evidence type="ECO:0008006" key="3">
    <source>
        <dbReference type="Google" id="ProtNLM"/>
    </source>
</evidence>
<evidence type="ECO:0000313" key="2">
    <source>
        <dbReference type="Proteomes" id="UP001501821"/>
    </source>
</evidence>
<dbReference type="Proteomes" id="UP001501821">
    <property type="component" value="Unassembled WGS sequence"/>
</dbReference>
<comment type="caution">
    <text evidence="1">The sequence shown here is derived from an EMBL/GenBank/DDBJ whole genome shotgun (WGS) entry which is preliminary data.</text>
</comment>